<dbReference type="GO" id="GO:0046872">
    <property type="term" value="F:metal ion binding"/>
    <property type="evidence" value="ECO:0007669"/>
    <property type="project" value="UniProtKB-KW"/>
</dbReference>
<evidence type="ECO:0000256" key="1">
    <source>
        <dbReference type="ARBA" id="ARBA00022723"/>
    </source>
</evidence>
<evidence type="ECO:0000313" key="8">
    <source>
        <dbReference type="Proteomes" id="UP000594771"/>
    </source>
</evidence>
<dbReference type="OrthoDB" id="9806388at2"/>
<dbReference type="InterPro" id="IPR029149">
    <property type="entry name" value="Creatin/AminoP/Spt16_N"/>
</dbReference>
<dbReference type="Gene3D" id="3.40.350.10">
    <property type="entry name" value="Creatinase/prolidase N-terminal domain"/>
    <property type="match status" value="1"/>
</dbReference>
<evidence type="ECO:0000313" key="6">
    <source>
        <dbReference type="EMBL" id="MCY3053761.1"/>
    </source>
</evidence>
<keyword evidence="9" id="KW-1185">Reference proteome</keyword>
<dbReference type="PANTHER" id="PTHR46112">
    <property type="entry name" value="AMINOPEPTIDASE"/>
    <property type="match status" value="1"/>
</dbReference>
<evidence type="ECO:0000259" key="4">
    <source>
        <dbReference type="Pfam" id="PF00557"/>
    </source>
</evidence>
<accession>A0A0X8FET4</accession>
<dbReference type="Proteomes" id="UP000594771">
    <property type="component" value="Chromosome"/>
</dbReference>
<dbReference type="PANTHER" id="PTHR46112:SF3">
    <property type="entry name" value="AMINOPEPTIDASE YPDF"/>
    <property type="match status" value="1"/>
</dbReference>
<dbReference type="InterPro" id="IPR000587">
    <property type="entry name" value="Creatinase_N"/>
</dbReference>
<dbReference type="Proteomes" id="UP001069145">
    <property type="component" value="Unassembled WGS sequence"/>
</dbReference>
<dbReference type="Gene3D" id="3.90.230.10">
    <property type="entry name" value="Creatinase/methionine aminopeptidase superfamily"/>
    <property type="match status" value="1"/>
</dbReference>
<keyword evidence="2" id="KW-0378">Hydrolase</keyword>
<dbReference type="GO" id="GO:0004177">
    <property type="term" value="F:aminopeptidase activity"/>
    <property type="evidence" value="ECO:0007669"/>
    <property type="project" value="UniProtKB-KW"/>
</dbReference>
<gene>
    <name evidence="7" type="ORF">I6G68_04525</name>
    <name evidence="6" type="ORF">ODY43_07145</name>
</gene>
<dbReference type="InterPro" id="IPR050659">
    <property type="entry name" value="Peptidase_M24B"/>
</dbReference>
<evidence type="ECO:0000256" key="2">
    <source>
        <dbReference type="ARBA" id="ARBA00022801"/>
    </source>
</evidence>
<evidence type="ECO:0000259" key="5">
    <source>
        <dbReference type="Pfam" id="PF01321"/>
    </source>
</evidence>
<protein>
    <submittedName>
        <fullName evidence="7">Aminopeptidase P family protein</fullName>
    </submittedName>
</protein>
<dbReference type="CDD" id="cd01092">
    <property type="entry name" value="APP-like"/>
    <property type="match status" value="1"/>
</dbReference>
<keyword evidence="7" id="KW-0031">Aminopeptidase</keyword>
<organism evidence="7 8">
    <name type="scientific">Aerococcus urinae</name>
    <dbReference type="NCBI Taxonomy" id="1376"/>
    <lineage>
        <taxon>Bacteria</taxon>
        <taxon>Bacillati</taxon>
        <taxon>Bacillota</taxon>
        <taxon>Bacilli</taxon>
        <taxon>Lactobacillales</taxon>
        <taxon>Aerococcaceae</taxon>
        <taxon>Aerococcus</taxon>
    </lineage>
</organism>
<dbReference type="Pfam" id="PF01321">
    <property type="entry name" value="Creatinase_N"/>
    <property type="match status" value="1"/>
</dbReference>
<dbReference type="Pfam" id="PF00557">
    <property type="entry name" value="Peptidase_M24"/>
    <property type="match status" value="1"/>
</dbReference>
<dbReference type="GeneID" id="35767230"/>
<dbReference type="SUPFAM" id="SSF55920">
    <property type="entry name" value="Creatinase/aminopeptidase"/>
    <property type="match status" value="1"/>
</dbReference>
<dbReference type="KEGG" id="aun:AWM73_05515"/>
<dbReference type="SUPFAM" id="SSF53092">
    <property type="entry name" value="Creatinase/prolidase N-terminal domain"/>
    <property type="match status" value="1"/>
</dbReference>
<evidence type="ECO:0000256" key="3">
    <source>
        <dbReference type="RuleBase" id="RU000590"/>
    </source>
</evidence>
<dbReference type="AlphaFoldDB" id="A0A0X8FET4"/>
<reference evidence="6" key="2">
    <citation type="submission" date="2022-09" db="EMBL/GenBank/DDBJ databases">
        <title>Aerococcus urinae taxonomy study.</title>
        <authorList>
            <person name="Christensen J."/>
            <person name="Senneby E."/>
        </authorList>
    </citation>
    <scope>NUCLEOTIDE SEQUENCE</scope>
    <source>
        <strain evidence="6">NLD-066-U95</strain>
    </source>
</reference>
<reference evidence="7 8" key="1">
    <citation type="submission" date="2020-12" db="EMBL/GenBank/DDBJ databases">
        <title>FDA dAtabase for Regulatory Grade micrObial Sequences (FDA-ARGOS): Supporting development and validation of Infectious Disease Dx tests.</title>
        <authorList>
            <person name="Sproer C."/>
            <person name="Gronow S."/>
            <person name="Severitt S."/>
            <person name="Schroder I."/>
            <person name="Tallon L."/>
            <person name="Sadzewicz L."/>
            <person name="Zhao X."/>
            <person name="Boylan J."/>
            <person name="Ott S."/>
            <person name="Bowen H."/>
            <person name="Vavikolanu K."/>
            <person name="Mehta A."/>
            <person name="Aluvathingal J."/>
            <person name="Nadendla S."/>
            <person name="Lowell S."/>
            <person name="Myers T."/>
            <person name="Yan Y."/>
            <person name="Sichtig H."/>
        </authorList>
    </citation>
    <scope>NUCLEOTIDE SEQUENCE [LARGE SCALE GENOMIC DNA]</scope>
    <source>
        <strain evidence="7 8">FDAARGOS_911</strain>
    </source>
</reference>
<feature type="domain" description="Peptidase M24" evidence="4">
    <location>
        <begin position="141"/>
        <end position="343"/>
    </location>
</feature>
<keyword evidence="7" id="KW-0645">Protease</keyword>
<proteinExistence type="inferred from homology"/>
<dbReference type="RefSeq" id="WP_060778441.1">
    <property type="nucleotide sequence ID" value="NZ_CAJHLF010000005.1"/>
</dbReference>
<comment type="similarity">
    <text evidence="3">Belongs to the peptidase M24B family.</text>
</comment>
<evidence type="ECO:0000313" key="7">
    <source>
        <dbReference type="EMBL" id="QPS00679.1"/>
    </source>
</evidence>
<evidence type="ECO:0000313" key="9">
    <source>
        <dbReference type="Proteomes" id="UP001069145"/>
    </source>
</evidence>
<dbReference type="InterPro" id="IPR001131">
    <property type="entry name" value="Peptidase_M24B_aminopep-P_CS"/>
</dbReference>
<dbReference type="PROSITE" id="PS00491">
    <property type="entry name" value="PROLINE_PEPTIDASE"/>
    <property type="match status" value="1"/>
</dbReference>
<dbReference type="InterPro" id="IPR036005">
    <property type="entry name" value="Creatinase/aminopeptidase-like"/>
</dbReference>
<keyword evidence="1 3" id="KW-0479">Metal-binding</keyword>
<feature type="domain" description="Creatinase N-terminal" evidence="5">
    <location>
        <begin position="4"/>
        <end position="133"/>
    </location>
</feature>
<name>A0A0X8FET4_9LACT</name>
<dbReference type="EMBL" id="CP065662">
    <property type="protein sequence ID" value="QPS00679.1"/>
    <property type="molecule type" value="Genomic_DNA"/>
</dbReference>
<dbReference type="EMBL" id="JAOTML010000008">
    <property type="protein sequence ID" value="MCY3053761.1"/>
    <property type="molecule type" value="Genomic_DNA"/>
</dbReference>
<sequence length="359" mass="39783">MKERIKKLQASLQEESLGAYLVTNSYNLRYMTGFTGTSGLALVTTNNAYFITDFRYTEQAKLQCQGYEVIEAGGSASHSSPLRLIQELLQENGVSQLGYEEQHVTVAQFDDFENVLEVQLVPASGMIEVLRQVKDADEINKIKKACEITDKAFEYILGYIKPGISEIDIANTLDFKMREFGASGISFDTIVASGKRSAMPHGVATDKLIANHELITIDFGCYYQGYCSDMTRTVAVGQVDTTLEKIYQIVFDANRMVQDALKPGMTGQELDAIARDYIESQGYGKNFGHSLGHSIGLEVHEAPMAGPNSKNVLKADQFITDEPGIYLENLGGVRIEDDLLIHEDGNEYITKSPRELIVL</sequence>
<dbReference type="InterPro" id="IPR000994">
    <property type="entry name" value="Pept_M24"/>
</dbReference>